<accession>A0A1X0QLT9</accession>
<feature type="domain" description="PARP catalytic" evidence="1">
    <location>
        <begin position="1"/>
        <end position="38"/>
    </location>
</feature>
<dbReference type="Proteomes" id="UP000242414">
    <property type="component" value="Unassembled WGS sequence"/>
</dbReference>
<dbReference type="PROSITE" id="PS51059">
    <property type="entry name" value="PARP_CATALYTIC"/>
    <property type="match status" value="1"/>
</dbReference>
<evidence type="ECO:0000313" key="2">
    <source>
        <dbReference type="EMBL" id="ORE00709.1"/>
    </source>
</evidence>
<gene>
    <name evidence="2" type="ORF">BCV72DRAFT_107437</name>
</gene>
<protein>
    <recommendedName>
        <fullName evidence="1">PARP catalytic domain-containing protein</fullName>
    </recommendedName>
</protein>
<dbReference type="OrthoDB" id="2275636at2759"/>
<dbReference type="GO" id="GO:0003950">
    <property type="term" value="F:NAD+ poly-ADP-ribosyltransferase activity"/>
    <property type="evidence" value="ECO:0007669"/>
    <property type="project" value="InterPro"/>
</dbReference>
<reference evidence="2" key="1">
    <citation type="journal article" date="2016" name="Proc. Natl. Acad. Sci. U.S.A.">
        <title>Lipid metabolic changes in an early divergent fungus govern the establishment of a mutualistic symbiosis with endobacteria.</title>
        <authorList>
            <person name="Lastovetsky O.A."/>
            <person name="Gaspar M.L."/>
            <person name="Mondo S.J."/>
            <person name="LaButti K.M."/>
            <person name="Sandor L."/>
            <person name="Grigoriev I.V."/>
            <person name="Henry S.A."/>
            <person name="Pawlowska T.E."/>
        </authorList>
    </citation>
    <scope>NUCLEOTIDE SEQUENCE [LARGE SCALE GENOMIC DNA]</scope>
    <source>
        <strain evidence="2">ATCC 52814</strain>
    </source>
</reference>
<organism evidence="2">
    <name type="scientific">Rhizopus microsporus var. microsporus</name>
    <dbReference type="NCBI Taxonomy" id="86635"/>
    <lineage>
        <taxon>Eukaryota</taxon>
        <taxon>Fungi</taxon>
        <taxon>Fungi incertae sedis</taxon>
        <taxon>Mucoromycota</taxon>
        <taxon>Mucoromycotina</taxon>
        <taxon>Mucoromycetes</taxon>
        <taxon>Mucorales</taxon>
        <taxon>Mucorineae</taxon>
        <taxon>Rhizopodaceae</taxon>
        <taxon>Rhizopus</taxon>
    </lineage>
</organism>
<dbReference type="AlphaFoldDB" id="A0A1X0QLT9"/>
<dbReference type="InterPro" id="IPR012317">
    <property type="entry name" value="Poly(ADP-ribose)pol_cat_dom"/>
</dbReference>
<sequence length="197" mass="22922">MWQSSGGCTYIYYFIDRVCSNIARYLPNYKEHIKKLKGDDFTVIGYARKSPGPENDEVRIRLLQAMVDRLYERSLVQTVFVSPCCKASDSMEARDSNVNQKILKSISRVQGTTNDMIEYLKKYDKKVCLVVIDFAGLSTNCRDLHNFIKEHENLEKIIVDSLLWENEVTIFERNEVISNPELLQAFNCRKKPVHRSK</sequence>
<proteinExistence type="predicted"/>
<dbReference type="VEuPathDB" id="FungiDB:BCV72DRAFT_107437"/>
<dbReference type="EMBL" id="KV922352">
    <property type="protein sequence ID" value="ORE00709.1"/>
    <property type="molecule type" value="Genomic_DNA"/>
</dbReference>
<evidence type="ECO:0000259" key="1">
    <source>
        <dbReference type="PROSITE" id="PS51059"/>
    </source>
</evidence>
<name>A0A1X0QLT9_RHIZD</name>